<dbReference type="EMBL" id="BRXU01000008">
    <property type="protein sequence ID" value="GLC53667.1"/>
    <property type="molecule type" value="Genomic_DNA"/>
</dbReference>
<evidence type="ECO:0008006" key="4">
    <source>
        <dbReference type="Google" id="ProtNLM"/>
    </source>
</evidence>
<proteinExistence type="predicted"/>
<dbReference type="InterPro" id="IPR014955">
    <property type="entry name" value="DUF1826"/>
</dbReference>
<reference evidence="2 3" key="1">
    <citation type="journal article" date="2023" name="Commun. Biol.">
        <title>Reorganization of the ancestral sex-determining regions during the evolution of trioecy in Pleodorina starrii.</title>
        <authorList>
            <person name="Takahashi K."/>
            <person name="Suzuki S."/>
            <person name="Kawai-Toyooka H."/>
            <person name="Yamamoto K."/>
            <person name="Hamaji T."/>
            <person name="Ootsuki R."/>
            <person name="Yamaguchi H."/>
            <person name="Kawachi M."/>
            <person name="Higashiyama T."/>
            <person name="Nozaki H."/>
        </authorList>
    </citation>
    <scope>NUCLEOTIDE SEQUENCE [LARGE SCALE GENOMIC DNA]</scope>
    <source>
        <strain evidence="2 3">NIES-4479</strain>
    </source>
</reference>
<dbReference type="Proteomes" id="UP001165080">
    <property type="component" value="Unassembled WGS sequence"/>
</dbReference>
<protein>
    <recommendedName>
        <fullName evidence="4">DUF1826 domain-containing protein</fullName>
    </recommendedName>
</protein>
<keyword evidence="3" id="KW-1185">Reference proteome</keyword>
<organism evidence="2 3">
    <name type="scientific">Pleodorina starrii</name>
    <dbReference type="NCBI Taxonomy" id="330485"/>
    <lineage>
        <taxon>Eukaryota</taxon>
        <taxon>Viridiplantae</taxon>
        <taxon>Chlorophyta</taxon>
        <taxon>core chlorophytes</taxon>
        <taxon>Chlorophyceae</taxon>
        <taxon>CS clade</taxon>
        <taxon>Chlamydomonadales</taxon>
        <taxon>Volvocaceae</taxon>
        <taxon>Pleodorina</taxon>
    </lineage>
</organism>
<feature type="region of interest" description="Disordered" evidence="1">
    <location>
        <begin position="263"/>
        <end position="283"/>
    </location>
</feature>
<evidence type="ECO:0000313" key="2">
    <source>
        <dbReference type="EMBL" id="GLC53667.1"/>
    </source>
</evidence>
<gene>
    <name evidence="2" type="primary">PLEST005561</name>
    <name evidence="2" type="ORF">PLESTB_000774400</name>
</gene>
<evidence type="ECO:0000313" key="3">
    <source>
        <dbReference type="Proteomes" id="UP001165080"/>
    </source>
</evidence>
<dbReference type="Pfam" id="PF08856">
    <property type="entry name" value="DUF1826"/>
    <property type="match status" value="1"/>
</dbReference>
<dbReference type="OrthoDB" id="539419at2759"/>
<accession>A0A9W6F282</accession>
<dbReference type="AlphaFoldDB" id="A0A9W6F282"/>
<sequence>MGLAQLQHWARAQYMHDRVRVSTARPADLLLPDVNIVHLKRCSPVHPKHLRRQAEELGVGFRSRVVAKTEEPGTAAAELTRRLSVREVQQWLQEDISELIRVFGQQLGYPEVSAKLEVLGGTPCPRFHADHVGVRLLVSYYGQGTVYVENRHARRMWLWGGDGGVAVAAADAAAARQAGPGDLLFLKGHAAPGNYGMGAVHRSPDLNLDPDPDIGESLQPPPLRLLLTIDDVVGWAEAAAAAAGAGGQGCGCGRPHGALGEMEEEGEDAGAGAHRPDASVLQC</sequence>
<comment type="caution">
    <text evidence="2">The sequence shown here is derived from an EMBL/GenBank/DDBJ whole genome shotgun (WGS) entry which is preliminary data.</text>
</comment>
<evidence type="ECO:0000256" key="1">
    <source>
        <dbReference type="SAM" id="MobiDB-lite"/>
    </source>
</evidence>
<name>A0A9W6F282_9CHLO</name>